<keyword evidence="7 10" id="KW-0408">Iron</keyword>
<dbReference type="InterPro" id="IPR001128">
    <property type="entry name" value="Cyt_P450"/>
</dbReference>
<keyword evidence="5 10" id="KW-0479">Metal-binding</keyword>
<gene>
    <name evidence="13" type="ORF">EW026_g4637</name>
</gene>
<evidence type="ECO:0000256" key="8">
    <source>
        <dbReference type="ARBA" id="ARBA00023033"/>
    </source>
</evidence>
<keyword evidence="4 10" id="KW-0349">Heme</keyword>
<keyword evidence="14" id="KW-1185">Reference proteome</keyword>
<evidence type="ECO:0000256" key="1">
    <source>
        <dbReference type="ARBA" id="ARBA00001971"/>
    </source>
</evidence>
<dbReference type="Pfam" id="PF00067">
    <property type="entry name" value="p450"/>
    <property type="match status" value="1"/>
</dbReference>
<keyword evidence="6 11" id="KW-0560">Oxidoreductase</keyword>
<dbReference type="GO" id="GO:0016705">
    <property type="term" value="F:oxidoreductase activity, acting on paired donors, with incorporation or reduction of molecular oxygen"/>
    <property type="evidence" value="ECO:0007669"/>
    <property type="project" value="InterPro"/>
</dbReference>
<dbReference type="GO" id="GO:0004497">
    <property type="term" value="F:monooxygenase activity"/>
    <property type="evidence" value="ECO:0007669"/>
    <property type="project" value="UniProtKB-KW"/>
</dbReference>
<dbReference type="GO" id="GO:0020037">
    <property type="term" value="F:heme binding"/>
    <property type="evidence" value="ECO:0007669"/>
    <property type="project" value="InterPro"/>
</dbReference>
<sequence length="548" mass="62130">MSTVAQPIEGYLGQLLTYFSSLPTSRLILLLIVNIPIITVAFNVLSQLLFRDKSQPPVVFHFMPWIGSAAAYGQDPIKFFFDCRQKHGDVFTFILLGRRVTVALGPGGNNFIMGGKHTVFSAEDIYTHITTPIFGKDVVYDCPNEVLMEQKKFVKFGLSTDNFRAYVGMIEEEVLGYMKSDSRFRIFQMNDINEWGSFDALKTMSEVTILTASRTLQGIEVRNHITKDYAQVYSDLDGGFTPLHFMFTNLPLESYRKRDAAHKKISDFYISIIRQRRENPGQEEEHDMIASLMNQKYRNGRALKDHEIAHIMIALLMAGQHTSSSTGSWSLLHIADRPDVADALFEEQVKHFLQPDGTWRTMEYEEIKDLPILDSVIRETLRIHPPIHSIMRAVREDIVVPRTLSAPSEDGQYIIPKGHVVMSSGAVSQVDPILWKNATEWDPSRWSDPEGVAAQAYKQYDDANGAKVDFGFGLVSKGTDSPYQPFGAGRHRCIGEQFAYLQLGTVITTVIRQCELKLASGVPAPNYQTMITLPKKPRDILYRRRQFD</sequence>
<evidence type="ECO:0000256" key="10">
    <source>
        <dbReference type="PIRSR" id="PIRSR602403-1"/>
    </source>
</evidence>
<proteinExistence type="inferred from homology"/>
<protein>
    <recommendedName>
        <fullName evidence="15">Lanosterol 14-alpha-demethylase</fullName>
    </recommendedName>
</protein>
<feature type="binding site" description="axial binding residue" evidence="10">
    <location>
        <position position="493"/>
    </location>
    <ligand>
        <name>heme</name>
        <dbReference type="ChEBI" id="CHEBI:30413"/>
    </ligand>
    <ligandPart>
        <name>Fe</name>
        <dbReference type="ChEBI" id="CHEBI:18248"/>
    </ligandPart>
</feature>
<keyword evidence="12" id="KW-1133">Transmembrane helix</keyword>
<dbReference type="Proteomes" id="UP000309038">
    <property type="component" value="Unassembled WGS sequence"/>
</dbReference>
<dbReference type="GO" id="GO:0016020">
    <property type="term" value="C:membrane"/>
    <property type="evidence" value="ECO:0007669"/>
    <property type="project" value="UniProtKB-SubCell"/>
</dbReference>
<evidence type="ECO:0008006" key="15">
    <source>
        <dbReference type="Google" id="ProtNLM"/>
    </source>
</evidence>
<evidence type="ECO:0000256" key="12">
    <source>
        <dbReference type="SAM" id="Phobius"/>
    </source>
</evidence>
<reference evidence="13 14" key="1">
    <citation type="submission" date="2019-02" db="EMBL/GenBank/DDBJ databases">
        <title>Genome sequencing of the rare red list fungi Phlebia centrifuga.</title>
        <authorList>
            <person name="Buettner E."/>
            <person name="Kellner H."/>
        </authorList>
    </citation>
    <scope>NUCLEOTIDE SEQUENCE [LARGE SCALE GENOMIC DNA]</scope>
    <source>
        <strain evidence="13 14">DSM 108282</strain>
    </source>
</reference>
<dbReference type="PANTHER" id="PTHR24304:SF2">
    <property type="entry name" value="24-HYDROXYCHOLESTEROL 7-ALPHA-HYDROXYLASE"/>
    <property type="match status" value="1"/>
</dbReference>
<accession>A0A4S4KHK9</accession>
<name>A0A4S4KHK9_9APHY</name>
<dbReference type="PRINTS" id="PR00385">
    <property type="entry name" value="P450"/>
</dbReference>
<dbReference type="InterPro" id="IPR002403">
    <property type="entry name" value="Cyt_P450_E_grp-IV"/>
</dbReference>
<comment type="similarity">
    <text evidence="3 11">Belongs to the cytochrome P450 family.</text>
</comment>
<keyword evidence="9 12" id="KW-0472">Membrane</keyword>
<dbReference type="InterPro" id="IPR017972">
    <property type="entry name" value="Cyt_P450_CS"/>
</dbReference>
<comment type="subcellular location">
    <subcellularLocation>
        <location evidence="2">Membrane</location>
    </subcellularLocation>
</comment>
<evidence type="ECO:0000256" key="2">
    <source>
        <dbReference type="ARBA" id="ARBA00004370"/>
    </source>
</evidence>
<dbReference type="GO" id="GO:0005506">
    <property type="term" value="F:iron ion binding"/>
    <property type="evidence" value="ECO:0007669"/>
    <property type="project" value="InterPro"/>
</dbReference>
<dbReference type="Gene3D" id="1.10.630.10">
    <property type="entry name" value="Cytochrome P450"/>
    <property type="match status" value="1"/>
</dbReference>
<dbReference type="PROSITE" id="PS00086">
    <property type="entry name" value="CYTOCHROME_P450"/>
    <property type="match status" value="1"/>
</dbReference>
<evidence type="ECO:0000256" key="11">
    <source>
        <dbReference type="RuleBase" id="RU000461"/>
    </source>
</evidence>
<evidence type="ECO:0000256" key="7">
    <source>
        <dbReference type="ARBA" id="ARBA00023004"/>
    </source>
</evidence>
<comment type="cofactor">
    <cofactor evidence="1 10">
        <name>heme</name>
        <dbReference type="ChEBI" id="CHEBI:30413"/>
    </cofactor>
</comment>
<dbReference type="PRINTS" id="PR00465">
    <property type="entry name" value="EP450IV"/>
</dbReference>
<dbReference type="AlphaFoldDB" id="A0A4S4KHK9"/>
<dbReference type="EMBL" id="SGPJ01000174">
    <property type="protein sequence ID" value="THG97340.1"/>
    <property type="molecule type" value="Genomic_DNA"/>
</dbReference>
<dbReference type="PANTHER" id="PTHR24304">
    <property type="entry name" value="CYTOCHROME P450 FAMILY 7"/>
    <property type="match status" value="1"/>
</dbReference>
<keyword evidence="12" id="KW-0812">Transmembrane</keyword>
<dbReference type="CDD" id="cd11042">
    <property type="entry name" value="CYP51-like"/>
    <property type="match status" value="1"/>
</dbReference>
<keyword evidence="8 11" id="KW-0503">Monooxygenase</keyword>
<evidence type="ECO:0000313" key="13">
    <source>
        <dbReference type="EMBL" id="THG97340.1"/>
    </source>
</evidence>
<dbReference type="FunFam" id="1.10.630.10:FF:000033">
    <property type="entry name" value="14-alpha sterol demethylase"/>
    <property type="match status" value="1"/>
</dbReference>
<evidence type="ECO:0000313" key="14">
    <source>
        <dbReference type="Proteomes" id="UP000309038"/>
    </source>
</evidence>
<organism evidence="13 14">
    <name type="scientific">Hermanssonia centrifuga</name>
    <dbReference type="NCBI Taxonomy" id="98765"/>
    <lineage>
        <taxon>Eukaryota</taxon>
        <taxon>Fungi</taxon>
        <taxon>Dikarya</taxon>
        <taxon>Basidiomycota</taxon>
        <taxon>Agaricomycotina</taxon>
        <taxon>Agaricomycetes</taxon>
        <taxon>Polyporales</taxon>
        <taxon>Meruliaceae</taxon>
        <taxon>Hermanssonia</taxon>
    </lineage>
</organism>
<evidence type="ECO:0000256" key="9">
    <source>
        <dbReference type="ARBA" id="ARBA00023136"/>
    </source>
</evidence>
<comment type="caution">
    <text evidence="13">The sequence shown here is derived from an EMBL/GenBank/DDBJ whole genome shotgun (WGS) entry which is preliminary data.</text>
</comment>
<feature type="transmembrane region" description="Helical" evidence="12">
    <location>
        <begin position="27"/>
        <end position="45"/>
    </location>
</feature>
<dbReference type="InterPro" id="IPR036396">
    <property type="entry name" value="Cyt_P450_sf"/>
</dbReference>
<dbReference type="SUPFAM" id="SSF48264">
    <property type="entry name" value="Cytochrome P450"/>
    <property type="match status" value="1"/>
</dbReference>
<dbReference type="InterPro" id="IPR050529">
    <property type="entry name" value="CYP450_sterol_14alpha_dmase"/>
</dbReference>
<evidence type="ECO:0000256" key="6">
    <source>
        <dbReference type="ARBA" id="ARBA00023002"/>
    </source>
</evidence>
<evidence type="ECO:0000256" key="4">
    <source>
        <dbReference type="ARBA" id="ARBA00022617"/>
    </source>
</evidence>
<evidence type="ECO:0000256" key="3">
    <source>
        <dbReference type="ARBA" id="ARBA00010617"/>
    </source>
</evidence>
<evidence type="ECO:0000256" key="5">
    <source>
        <dbReference type="ARBA" id="ARBA00022723"/>
    </source>
</evidence>